<organism evidence="1">
    <name type="scientific">Desulfurivibrio alkaliphilus</name>
    <dbReference type="NCBI Taxonomy" id="427923"/>
    <lineage>
        <taxon>Bacteria</taxon>
        <taxon>Pseudomonadati</taxon>
        <taxon>Thermodesulfobacteriota</taxon>
        <taxon>Desulfobulbia</taxon>
        <taxon>Desulfobulbales</taxon>
        <taxon>Desulfobulbaceae</taxon>
        <taxon>Desulfurivibrio</taxon>
    </lineage>
</organism>
<dbReference type="AlphaFoldDB" id="A0A7C2XP02"/>
<gene>
    <name evidence="1" type="ORF">ENN98_03380</name>
</gene>
<sequence>MGDDNKGKKDKELDKKLCKLAKGDFLTDSLKEYKALVGKGKYLCRKCGRVAGRKKNLCKAEAL</sequence>
<comment type="caution">
    <text evidence="1">The sequence shown here is derived from an EMBL/GenBank/DDBJ whole genome shotgun (WGS) entry which is preliminary data.</text>
</comment>
<name>A0A7C2XP02_9BACT</name>
<accession>A0A7C2XP02</accession>
<dbReference type="Proteomes" id="UP000885986">
    <property type="component" value="Unassembled WGS sequence"/>
</dbReference>
<dbReference type="EMBL" id="DSDS01000075">
    <property type="protein sequence ID" value="HET97733.1"/>
    <property type="molecule type" value="Genomic_DNA"/>
</dbReference>
<protein>
    <submittedName>
        <fullName evidence="1">Uncharacterized protein</fullName>
    </submittedName>
</protein>
<proteinExistence type="predicted"/>
<evidence type="ECO:0000313" key="1">
    <source>
        <dbReference type="EMBL" id="HET97733.1"/>
    </source>
</evidence>
<reference evidence="1" key="1">
    <citation type="journal article" date="2020" name="mSystems">
        <title>Genome- and Community-Level Interaction Insights into Carbon Utilization and Element Cycling Functions of Hydrothermarchaeota in Hydrothermal Sediment.</title>
        <authorList>
            <person name="Zhou Z."/>
            <person name="Liu Y."/>
            <person name="Xu W."/>
            <person name="Pan J."/>
            <person name="Luo Z.H."/>
            <person name="Li M."/>
        </authorList>
    </citation>
    <scope>NUCLEOTIDE SEQUENCE [LARGE SCALE GENOMIC DNA]</scope>
    <source>
        <strain evidence="1">SpSt-1224</strain>
    </source>
</reference>